<dbReference type="EMBL" id="AAXB02000026">
    <property type="protein sequence ID" value="EDM61712.1"/>
    <property type="molecule type" value="Genomic_DNA"/>
</dbReference>
<gene>
    <name evidence="2" type="ORF">DORLON_02909</name>
</gene>
<reference evidence="2 3" key="2">
    <citation type="submission" date="2007-04" db="EMBL/GenBank/DDBJ databases">
        <title>Draft genome sequence of Dorea longicatena (DSM 13814).</title>
        <authorList>
            <person name="Sudarsanam P."/>
            <person name="Ley R."/>
            <person name="Guruge J."/>
            <person name="Turnbaugh P.J."/>
            <person name="Mahowald M."/>
            <person name="Liep D."/>
            <person name="Gordon J."/>
        </authorList>
    </citation>
    <scope>NUCLEOTIDE SEQUENCE [LARGE SCALE GENOMIC DNA]</scope>
    <source>
        <strain evidence="2 3">DSM 13814</strain>
    </source>
</reference>
<organism evidence="2 3">
    <name type="scientific">Dorea longicatena DSM 13814</name>
    <dbReference type="NCBI Taxonomy" id="411462"/>
    <lineage>
        <taxon>Bacteria</taxon>
        <taxon>Bacillati</taxon>
        <taxon>Bacillota</taxon>
        <taxon>Clostridia</taxon>
        <taxon>Lachnospirales</taxon>
        <taxon>Lachnospiraceae</taxon>
        <taxon>Dorea</taxon>
    </lineage>
</organism>
<protein>
    <submittedName>
        <fullName evidence="2">Divergent AAA domain protein</fullName>
    </submittedName>
</protein>
<name>A6BKQ3_9FIRM</name>
<sequence>MTTEELYDKLKLIQKMKCETQNLELKSAEQGYPKRLYDSLSSFSNQDDGGIIVFGIDEKQDYKEVGVYDAQDIQKKINEQCLQMNPVVRPLITVVEKENKKFVSAEIPGIDLADRPCYYQGRGRLKGSYTRIGDSDEPMTEYEIYSYEAYRRKYQDDIREVPRVTLMSLDQEELNRYVELLKRGKQRLATLDNESIYELMSIKRGEKVTLSATLLFSPYPQAYFPQLCITAIVIPGRTIGSLGDMGERFSDNQRIEGTIPEMLDEALLFVKRNMRTKTIISPPPTKN</sequence>
<evidence type="ECO:0000313" key="2">
    <source>
        <dbReference type="EMBL" id="EDM61712.1"/>
    </source>
</evidence>
<reference evidence="2 3" key="1">
    <citation type="submission" date="2007-03" db="EMBL/GenBank/DDBJ databases">
        <authorList>
            <person name="Fulton L."/>
            <person name="Clifton S."/>
            <person name="Fulton B."/>
            <person name="Xu J."/>
            <person name="Minx P."/>
            <person name="Pepin K.H."/>
            <person name="Johnson M."/>
            <person name="Thiruvilangam P."/>
            <person name="Bhonagiri V."/>
            <person name="Nash W.E."/>
            <person name="Mardis E.R."/>
            <person name="Wilson R.K."/>
        </authorList>
    </citation>
    <scope>NUCLEOTIDE SEQUENCE [LARGE SCALE GENOMIC DNA]</scope>
    <source>
        <strain evidence="2 3">DSM 13814</strain>
    </source>
</reference>
<dbReference type="Proteomes" id="UP000004016">
    <property type="component" value="Unassembled WGS sequence"/>
</dbReference>
<dbReference type="RefSeq" id="WP_006427445.1">
    <property type="nucleotide sequence ID" value="NZ_DS264400.1"/>
</dbReference>
<feature type="domain" description="Schlafen AlbA-2" evidence="1">
    <location>
        <begin position="19"/>
        <end position="140"/>
    </location>
</feature>
<dbReference type="Gene3D" id="3.30.950.30">
    <property type="entry name" value="Schlafen, AAA domain"/>
    <property type="match status" value="1"/>
</dbReference>
<dbReference type="HOGENOM" id="CLU_989910_0_0_9"/>
<comment type="caution">
    <text evidence="2">The sequence shown here is derived from an EMBL/GenBank/DDBJ whole genome shotgun (WGS) entry which is preliminary data.</text>
</comment>
<dbReference type="InterPro" id="IPR007421">
    <property type="entry name" value="Schlafen_AlbA_2_dom"/>
</dbReference>
<proteinExistence type="predicted"/>
<dbReference type="Pfam" id="PF04326">
    <property type="entry name" value="SLFN_AlbA_2"/>
    <property type="match status" value="1"/>
</dbReference>
<dbReference type="PANTHER" id="PTHR30595:SF6">
    <property type="entry name" value="SCHLAFEN ALBA-2 DOMAIN-CONTAINING PROTEIN"/>
    <property type="match status" value="1"/>
</dbReference>
<evidence type="ECO:0000313" key="3">
    <source>
        <dbReference type="Proteomes" id="UP000004016"/>
    </source>
</evidence>
<dbReference type="eggNOG" id="COG2865">
    <property type="taxonomic scope" value="Bacteria"/>
</dbReference>
<dbReference type="PANTHER" id="PTHR30595">
    <property type="entry name" value="GLPR-RELATED TRANSCRIPTIONAL REPRESSOR"/>
    <property type="match status" value="1"/>
</dbReference>
<dbReference type="AlphaFoldDB" id="A6BKQ3"/>
<dbReference type="InterPro" id="IPR038461">
    <property type="entry name" value="Schlafen_AlbA_2_dom_sf"/>
</dbReference>
<accession>A6BKQ3</accession>
<evidence type="ECO:0000259" key="1">
    <source>
        <dbReference type="Pfam" id="PF04326"/>
    </source>
</evidence>